<name>A0AB73IQ94_9BURK</name>
<organism evidence="1 2">
    <name type="scientific">Paraburkholderia caledonica</name>
    <dbReference type="NCBI Taxonomy" id="134536"/>
    <lineage>
        <taxon>Bacteria</taxon>
        <taxon>Pseudomonadati</taxon>
        <taxon>Pseudomonadota</taxon>
        <taxon>Betaproteobacteria</taxon>
        <taxon>Burkholderiales</taxon>
        <taxon>Burkholderiaceae</taxon>
        <taxon>Paraburkholderia</taxon>
    </lineage>
</organism>
<dbReference type="PANTHER" id="PTHR15364">
    <property type="entry name" value="2'-DEOXYNUCLEOSIDE 5'-PHOSPHATE N-HYDROLASE 1"/>
    <property type="match status" value="1"/>
</dbReference>
<proteinExistence type="predicted"/>
<dbReference type="RefSeq" id="WP_392395935.1">
    <property type="nucleotide sequence ID" value="NZ_JAURTK010000018.1"/>
</dbReference>
<dbReference type="InterPro" id="IPR007710">
    <property type="entry name" value="Nucleoside_deoxyribTrfase"/>
</dbReference>
<gene>
    <name evidence="1" type="ORF">J2793_006759</name>
</gene>
<dbReference type="GO" id="GO:0070694">
    <property type="term" value="F:5-hydroxymethyl-dUMP N-hydrolase activity"/>
    <property type="evidence" value="ECO:0007669"/>
    <property type="project" value="TreeGrafter"/>
</dbReference>
<accession>A0AB73IQ94</accession>
<dbReference type="Gene3D" id="3.40.50.450">
    <property type="match status" value="1"/>
</dbReference>
<protein>
    <submittedName>
        <fullName evidence="1">Nucleoside 2-deoxyribosyltransferase</fullName>
    </submittedName>
</protein>
<sequence>MSSKPLVYLAGPLFSDAERSYNSFLKHLIGTHAEVYLPQEDGLLITDLLGAGMSVEHASRAVFKNDINAIHRCDILFILLDGRAVDEGAAFELGYAYSLGKTCISLQTDFRRLAPFGNNPMLTGAISRSFSSAEDAVAWIRDFEAKGIASKSRG</sequence>
<dbReference type="SUPFAM" id="SSF52309">
    <property type="entry name" value="N-(deoxy)ribosyltransferase-like"/>
    <property type="match status" value="1"/>
</dbReference>
<evidence type="ECO:0000313" key="2">
    <source>
        <dbReference type="Proteomes" id="UP001229486"/>
    </source>
</evidence>
<dbReference type="InterPro" id="IPR051239">
    <property type="entry name" value="2'-dNMP_N-hydrolase"/>
</dbReference>
<evidence type="ECO:0000313" key="1">
    <source>
        <dbReference type="EMBL" id="MDP9651284.1"/>
    </source>
</evidence>
<dbReference type="Pfam" id="PF05014">
    <property type="entry name" value="Nuc_deoxyrib_tr"/>
    <property type="match status" value="1"/>
</dbReference>
<dbReference type="AlphaFoldDB" id="A0AB73IQ94"/>
<comment type="caution">
    <text evidence="1">The sequence shown here is derived from an EMBL/GenBank/DDBJ whole genome shotgun (WGS) entry which is preliminary data.</text>
</comment>
<reference evidence="1" key="1">
    <citation type="submission" date="2023-07" db="EMBL/GenBank/DDBJ databases">
        <title>Sorghum-associated microbial communities from plants grown in Nebraska, USA.</title>
        <authorList>
            <person name="Schachtman D."/>
        </authorList>
    </citation>
    <scope>NUCLEOTIDE SEQUENCE</scope>
    <source>
        <strain evidence="1">DS1061</strain>
    </source>
</reference>
<dbReference type="PANTHER" id="PTHR15364:SF0">
    <property type="entry name" value="2'-DEOXYNUCLEOSIDE 5'-PHOSPHATE N-HYDROLASE 1"/>
    <property type="match status" value="1"/>
</dbReference>
<dbReference type="Proteomes" id="UP001229486">
    <property type="component" value="Unassembled WGS sequence"/>
</dbReference>
<dbReference type="EMBL" id="JAURTK010000018">
    <property type="protein sequence ID" value="MDP9651284.1"/>
    <property type="molecule type" value="Genomic_DNA"/>
</dbReference>
<dbReference type="GO" id="GO:0009159">
    <property type="term" value="P:deoxyribonucleoside monophosphate catabolic process"/>
    <property type="evidence" value="ECO:0007669"/>
    <property type="project" value="TreeGrafter"/>
</dbReference>